<organism evidence="8 9">
    <name type="scientific">Gemmatirosa kalamazoonensis</name>
    <dbReference type="NCBI Taxonomy" id="861299"/>
    <lineage>
        <taxon>Bacteria</taxon>
        <taxon>Pseudomonadati</taxon>
        <taxon>Gemmatimonadota</taxon>
        <taxon>Gemmatimonadia</taxon>
        <taxon>Gemmatimonadales</taxon>
        <taxon>Gemmatimonadaceae</taxon>
        <taxon>Gemmatirosa</taxon>
    </lineage>
</organism>
<keyword evidence="3" id="KW-1003">Cell membrane</keyword>
<evidence type="ECO:0000259" key="7">
    <source>
        <dbReference type="Pfam" id="PF02608"/>
    </source>
</evidence>
<dbReference type="PANTHER" id="PTHR34296:SF2">
    <property type="entry name" value="ABC TRANSPORTER GUANOSINE-BINDING PROTEIN NUPN"/>
    <property type="match status" value="1"/>
</dbReference>
<reference evidence="8 9" key="1">
    <citation type="journal article" date="2014" name="Genome Announc.">
        <title>Genome Sequence and Methylome of Soil Bacterium Gemmatirosa kalamazoonensis KBS708T, a Member of the Rarely Cultivated Gemmatimonadetes Phylum.</title>
        <authorList>
            <person name="Debruyn J.M."/>
            <person name="Radosevich M."/>
            <person name="Wommack K.E."/>
            <person name="Polson S.W."/>
            <person name="Hauser L.J."/>
            <person name="Fawaz M.N."/>
            <person name="Korlach J."/>
            <person name="Tsai Y.C."/>
        </authorList>
    </citation>
    <scope>NUCLEOTIDE SEQUENCE [LARGE SCALE GENOMIC DNA]</scope>
    <source>
        <strain evidence="8 9">KBS708</strain>
    </source>
</reference>
<dbReference type="GO" id="GO:0005886">
    <property type="term" value="C:plasma membrane"/>
    <property type="evidence" value="ECO:0007669"/>
    <property type="project" value="UniProtKB-SubCell"/>
</dbReference>
<evidence type="ECO:0000313" key="9">
    <source>
        <dbReference type="Proteomes" id="UP000019151"/>
    </source>
</evidence>
<dbReference type="Pfam" id="PF02608">
    <property type="entry name" value="Bmp"/>
    <property type="match status" value="1"/>
</dbReference>
<keyword evidence="5" id="KW-0472">Membrane</keyword>
<evidence type="ECO:0000256" key="5">
    <source>
        <dbReference type="ARBA" id="ARBA00023136"/>
    </source>
</evidence>
<dbReference type="EMBL" id="CP007128">
    <property type="protein sequence ID" value="AHG88705.1"/>
    <property type="molecule type" value="Genomic_DNA"/>
</dbReference>
<dbReference type="HOGENOM" id="CLU_038813_1_1_0"/>
<comment type="similarity">
    <text evidence="2">Belongs to the BMP lipoprotein family.</text>
</comment>
<dbReference type="Gene3D" id="3.40.50.2300">
    <property type="match status" value="2"/>
</dbReference>
<evidence type="ECO:0000256" key="2">
    <source>
        <dbReference type="ARBA" id="ARBA00008610"/>
    </source>
</evidence>
<evidence type="ECO:0000256" key="3">
    <source>
        <dbReference type="ARBA" id="ARBA00022475"/>
    </source>
</evidence>
<dbReference type="SUPFAM" id="SSF53822">
    <property type="entry name" value="Periplasmic binding protein-like I"/>
    <property type="match status" value="1"/>
</dbReference>
<dbReference type="InParanoid" id="W0REG5"/>
<dbReference type="KEGG" id="gba:J421_1168"/>
<gene>
    <name evidence="8" type="ORF">J421_1168</name>
</gene>
<feature type="domain" description="ABC transporter substrate-binding protein PnrA-like" evidence="7">
    <location>
        <begin position="32"/>
        <end position="297"/>
    </location>
</feature>
<comment type="subcellular location">
    <subcellularLocation>
        <location evidence="1">Cell membrane</location>
        <topology evidence="1">Lipid-anchor</topology>
    </subcellularLocation>
</comment>
<keyword evidence="6 8" id="KW-0449">Lipoprotein</keyword>
<dbReference type="STRING" id="861299.J421_1168"/>
<evidence type="ECO:0000313" key="8">
    <source>
        <dbReference type="EMBL" id="AHG88705.1"/>
    </source>
</evidence>
<dbReference type="CDD" id="cd06304">
    <property type="entry name" value="PBP1_BmpA_Med_PnrA-like"/>
    <property type="match status" value="1"/>
</dbReference>
<name>W0REG5_9BACT</name>
<keyword evidence="4" id="KW-0732">Signal</keyword>
<dbReference type="Proteomes" id="UP000019151">
    <property type="component" value="Chromosome"/>
</dbReference>
<dbReference type="RefSeq" id="WP_025410230.1">
    <property type="nucleotide sequence ID" value="NZ_CP007128.1"/>
</dbReference>
<dbReference type="eggNOG" id="COG1744">
    <property type="taxonomic scope" value="Bacteria"/>
</dbReference>
<accession>W0REG5</accession>
<dbReference type="InterPro" id="IPR003760">
    <property type="entry name" value="PnrA-like"/>
</dbReference>
<protein>
    <submittedName>
        <fullName evidence="8">Basic membrane lipoprotein</fullName>
    </submittedName>
</protein>
<dbReference type="InterPro" id="IPR028082">
    <property type="entry name" value="Peripla_BP_I"/>
</dbReference>
<proteinExistence type="inferred from homology"/>
<dbReference type="AlphaFoldDB" id="W0REG5"/>
<evidence type="ECO:0000256" key="6">
    <source>
        <dbReference type="ARBA" id="ARBA00023288"/>
    </source>
</evidence>
<dbReference type="InterPro" id="IPR050957">
    <property type="entry name" value="BMP_lipoprotein"/>
</dbReference>
<sequence>MAVWASVAACGRGERSSSGGTAAADSGSSAFRVALLTPGPITDQSWNAGAYNGLKAIRDSLGARISHIQTKTPAEFEENFRQYGAQGYQLVIGHGFEFQEAALRVAPSYPKTVYVTTSGNSTAANVAGLTFGFEDASYLAGLVAGAMTKSNTIGMIGGTELPPVKASFAAFTAAAKTVNPKVAVLSSFIGNWDDVSAGKEQALAQIGRGADVIFQNADAAGLGVFQAAKERAGGGVYVVGSNSNQNAVAPDVTLGSVVIDLPHALLLVAREVKDGSFRPRVITLGMREDVVTWVPNPTLASRVPAAVQARVDSVRRLMMSGAFSAEGK</sequence>
<keyword evidence="9" id="KW-1185">Reference proteome</keyword>
<evidence type="ECO:0000256" key="4">
    <source>
        <dbReference type="ARBA" id="ARBA00022729"/>
    </source>
</evidence>
<dbReference type="PANTHER" id="PTHR34296">
    <property type="entry name" value="TRANSCRIPTIONAL ACTIVATOR PROTEIN MED"/>
    <property type="match status" value="1"/>
</dbReference>
<dbReference type="OrthoDB" id="9776364at2"/>
<evidence type="ECO:0000256" key="1">
    <source>
        <dbReference type="ARBA" id="ARBA00004193"/>
    </source>
</evidence>